<dbReference type="GeneID" id="77934802"/>
<dbReference type="Proteomes" id="UP000828444">
    <property type="component" value="Segment"/>
</dbReference>
<dbReference type="GO" id="GO:0019058">
    <property type="term" value="P:viral life cycle"/>
    <property type="evidence" value="ECO:0007669"/>
    <property type="project" value="UniProtKB-ARBA"/>
</dbReference>
<evidence type="ECO:0000256" key="2">
    <source>
        <dbReference type="ARBA" id="ARBA00022844"/>
    </source>
</evidence>
<evidence type="ECO:0000313" key="4">
    <source>
        <dbReference type="EMBL" id="QYN79853.1"/>
    </source>
</evidence>
<dbReference type="EMBL" id="MZ348421">
    <property type="protein sequence ID" value="QYN79853.1"/>
    <property type="molecule type" value="Genomic_DNA"/>
</dbReference>
<accession>A0AAE8BFE4</accession>
<dbReference type="InterPro" id="IPR040775">
    <property type="entry name" value="Tail_spike_N"/>
</dbReference>
<organism evidence="4 5">
    <name type="scientific">Kosakonia phage Kc283</name>
    <dbReference type="NCBI Taxonomy" id="2863195"/>
    <lineage>
        <taxon>Viruses</taxon>
        <taxon>Duplodnaviria</taxon>
        <taxon>Heunggongvirae</taxon>
        <taxon>Uroviricota</taxon>
        <taxon>Caudoviricetes</taxon>
        <taxon>Schitoviridae</taxon>
        <taxon>Cbunavirus</taxon>
        <taxon>Cbunavirus Kc283</taxon>
    </lineage>
</organism>
<dbReference type="KEGG" id="vg:77934802"/>
<feature type="domain" description="Tail spike TSP1/Gp66 N-terminal" evidence="3">
    <location>
        <begin position="99"/>
        <end position="150"/>
    </location>
</feature>
<name>A0AAE8BFE4_9CAUD</name>
<dbReference type="Gene3D" id="3.30.2020.50">
    <property type="match status" value="1"/>
</dbReference>
<dbReference type="RefSeq" id="YP_010658840.1">
    <property type="nucleotide sequence ID" value="NC_070861.1"/>
</dbReference>
<sequence length="793" mass="85182">MESQFRQPKQVINVEVNKQSIARNFGFGDNEVCYAKTGQPLTGYKAIYDRLSQRAYVLPPGLTGTVTSLSTAGVLTHSGGSVDLGAYAVTLGNYFDLRETFTSGATLQRKNETIGLGAKRYRWGGVLPKTVAGGSTIAGTGGVSETAWIETNAEFALGKVGASLSAWNDVLHLRDFLNAGFATTEAAVQSAFDAALLTTSKIVDATGVDVTFTNTLNFELGEIKVIGGVFRGDRDYKITGTQLDGVQFYNCRLRYWGGDVYIHNCHFDGPPRKGQVATISFQGNETEGTFEIDGCTFRGMYYGILAQGTGEKVNSFIARNLSFYDLMGDAIELNVVQKHYDNGCVIENIAIFNINADLAGVNTPTFQSNWGIGIGIAGQGPYGYEIDDSQYCKNFTIRNVYAEGVRQVVHVEVGRDFTVENIHADPDNTVSTGSGLATGTVVCYGSKDFVIDGIYGEPKVPSGTNPNIVRMIMLQWGTNPVLDPEGNPTGQGEKSNACFNYAVRNVFTKTGTVWAGVSAGPNTDNNASFENIRCNTFRVFGIATHLNLNNIDCRYFDCVGHPESGDGAFPNNFVRSDKTLLTMVNVNATDEYGQGGQFFSRCRYSKITRSGGNVYAEPWVNFTGQLGPLMVPVGQVYYQATGPHGTDGSYFPSGKEFNTSDVVLVTKNGVTTTYIVTSSGMYTPNNDNFAIRAAAAGTKTIVQQKVPDGTSTGSPWLYITQFEPGARITIPGAGVGGADLQTRVAKPPYQTPPSDPGALITMDITDAIVTAVPAGTRIRATVPLTSRPTLPTS</sequence>
<comment type="subcellular location">
    <subcellularLocation>
        <location evidence="1">Virion</location>
    </subcellularLocation>
</comment>
<proteinExistence type="predicted"/>
<dbReference type="SUPFAM" id="SSF51126">
    <property type="entry name" value="Pectin lyase-like"/>
    <property type="match status" value="1"/>
</dbReference>
<reference evidence="4" key="1">
    <citation type="journal article" date="2021" name="Viruses">
        <title>Novel Viruses That Lyse Plant and Human Strains of Kosakonia cowanii.</title>
        <authorList>
            <person name="Petrzik K."/>
            <person name="Brazdova S."/>
            <person name="Krawczyk K."/>
        </authorList>
    </citation>
    <scope>NUCLEOTIDE SEQUENCE</scope>
</reference>
<dbReference type="GO" id="GO:0044423">
    <property type="term" value="C:virion component"/>
    <property type="evidence" value="ECO:0007669"/>
    <property type="project" value="UniProtKB-KW"/>
</dbReference>
<keyword evidence="2" id="KW-0946">Virion</keyword>
<keyword evidence="5" id="KW-1185">Reference proteome</keyword>
<dbReference type="InterPro" id="IPR011050">
    <property type="entry name" value="Pectin_lyase_fold/virulence"/>
</dbReference>
<protein>
    <submittedName>
        <fullName evidence="4">Tailspike protein</fullName>
    </submittedName>
</protein>
<evidence type="ECO:0000313" key="5">
    <source>
        <dbReference type="Proteomes" id="UP000828444"/>
    </source>
</evidence>
<evidence type="ECO:0000259" key="3">
    <source>
        <dbReference type="Pfam" id="PF18668"/>
    </source>
</evidence>
<dbReference type="Pfam" id="PF18668">
    <property type="entry name" value="Tail_spike_N"/>
    <property type="match status" value="1"/>
</dbReference>
<dbReference type="Gene3D" id="2.10.10.80">
    <property type="match status" value="1"/>
</dbReference>
<evidence type="ECO:0000256" key="1">
    <source>
        <dbReference type="ARBA" id="ARBA00004328"/>
    </source>
</evidence>
<dbReference type="GO" id="GO:0051701">
    <property type="term" value="P:biological process involved in interaction with host"/>
    <property type="evidence" value="ECO:0007669"/>
    <property type="project" value="UniProtKB-ARBA"/>
</dbReference>